<organism evidence="1 2">
    <name type="scientific">Gelidibacter pelagius</name>
    <dbReference type="NCBI Taxonomy" id="2819985"/>
    <lineage>
        <taxon>Bacteria</taxon>
        <taxon>Pseudomonadati</taxon>
        <taxon>Bacteroidota</taxon>
        <taxon>Flavobacteriia</taxon>
        <taxon>Flavobacteriales</taxon>
        <taxon>Flavobacteriaceae</taxon>
        <taxon>Gelidibacter</taxon>
    </lineage>
</organism>
<dbReference type="EMBL" id="JAGEVG010000020">
    <property type="protein sequence ID" value="MBO3099718.1"/>
    <property type="molecule type" value="Genomic_DNA"/>
</dbReference>
<dbReference type="SUPFAM" id="SSF51735">
    <property type="entry name" value="NAD(P)-binding Rossmann-fold domains"/>
    <property type="match status" value="1"/>
</dbReference>
<evidence type="ECO:0000313" key="2">
    <source>
        <dbReference type="Proteomes" id="UP000681315"/>
    </source>
</evidence>
<dbReference type="Proteomes" id="UP000681315">
    <property type="component" value="Unassembled WGS sequence"/>
</dbReference>
<accession>A0ABS3SVG2</accession>
<proteinExistence type="predicted"/>
<name>A0ABS3SVG2_9FLAO</name>
<dbReference type="Gene3D" id="3.40.50.720">
    <property type="entry name" value="NAD(P)-binding Rossmann-like Domain"/>
    <property type="match status" value="1"/>
</dbReference>
<keyword evidence="2" id="KW-1185">Reference proteome</keyword>
<dbReference type="PANTHER" id="PTHR48079:SF6">
    <property type="entry name" value="NAD(P)-BINDING DOMAIN-CONTAINING PROTEIN-RELATED"/>
    <property type="match status" value="1"/>
</dbReference>
<reference evidence="1 2" key="1">
    <citation type="submission" date="2021-03" db="EMBL/GenBank/DDBJ databases">
        <title>Gelidibacter sp. nov., isolated from costal sediment.</title>
        <authorList>
            <person name="Lun K.-Y."/>
        </authorList>
    </citation>
    <scope>NUCLEOTIDE SEQUENCE [LARGE SCALE GENOMIC DNA]</scope>
    <source>
        <strain evidence="1 2">DF109</strain>
    </source>
</reference>
<dbReference type="PANTHER" id="PTHR48079">
    <property type="entry name" value="PROTEIN YEEZ"/>
    <property type="match status" value="1"/>
</dbReference>
<dbReference type="InterPro" id="IPR051783">
    <property type="entry name" value="NAD(P)-dependent_oxidoreduct"/>
</dbReference>
<evidence type="ECO:0000313" key="1">
    <source>
        <dbReference type="EMBL" id="MBO3099718.1"/>
    </source>
</evidence>
<protein>
    <submittedName>
        <fullName evidence="1">SDR family NAD(P)-dependent oxidoreductase</fullName>
    </submittedName>
</protein>
<comment type="caution">
    <text evidence="1">The sequence shown here is derived from an EMBL/GenBank/DDBJ whole genome shotgun (WGS) entry which is preliminary data.</text>
</comment>
<sequence>MELIKNGYSVKGSTTSADKMEVLKKVGILPFLVSISDDGIKGTIDACLKDSAGLIINIPPGLRKNPEANFVKQMEMLCKHIESSTIKNVLYVSSTAVYEDDVSMPIITEESPTNGQSASAKQLIGAEQVFKSNSNFKTTILRFGGLIGDGRNPAKFLSGKTNVKNPEGPINLIHQEDCIAIIKTILLNKHWNTDFNAAAPQHPTRKAYYTSLCKSQNLPIPQFDLSGHSNGKIISSEKVERILKYDFQHQL</sequence>
<dbReference type="InterPro" id="IPR036291">
    <property type="entry name" value="NAD(P)-bd_dom_sf"/>
</dbReference>
<gene>
    <name evidence="1" type="ORF">J4051_15665</name>
</gene>